<dbReference type="OrthoDB" id="9806939at2"/>
<proteinExistence type="inferred from homology"/>
<gene>
    <name evidence="7" type="ORF">DFR29_12182</name>
</gene>
<evidence type="ECO:0000256" key="1">
    <source>
        <dbReference type="ARBA" id="ARBA00004196"/>
    </source>
</evidence>
<dbReference type="AlphaFoldDB" id="A0A4R6YM92"/>
<comment type="subcellular location">
    <subcellularLocation>
        <location evidence="1">Cell envelope</location>
    </subcellularLocation>
</comment>
<dbReference type="Pfam" id="PF25917">
    <property type="entry name" value="BSH_RND"/>
    <property type="match status" value="1"/>
</dbReference>
<dbReference type="InterPro" id="IPR058625">
    <property type="entry name" value="MdtA-like_BSH"/>
</dbReference>
<organism evidence="7 8">
    <name type="scientific">Tahibacter aquaticus</name>
    <dbReference type="NCBI Taxonomy" id="520092"/>
    <lineage>
        <taxon>Bacteria</taxon>
        <taxon>Pseudomonadati</taxon>
        <taxon>Pseudomonadota</taxon>
        <taxon>Gammaproteobacteria</taxon>
        <taxon>Lysobacterales</taxon>
        <taxon>Rhodanobacteraceae</taxon>
        <taxon>Tahibacter</taxon>
    </lineage>
</organism>
<dbReference type="PANTHER" id="PTHR32347">
    <property type="entry name" value="EFFLUX SYSTEM COMPONENT YKNX-RELATED"/>
    <property type="match status" value="1"/>
</dbReference>
<accession>A0A4R6YM92</accession>
<evidence type="ECO:0000259" key="6">
    <source>
        <dbReference type="Pfam" id="PF25990"/>
    </source>
</evidence>
<keyword evidence="8" id="KW-1185">Reference proteome</keyword>
<reference evidence="7 8" key="1">
    <citation type="submission" date="2019-03" db="EMBL/GenBank/DDBJ databases">
        <title>Genomic Encyclopedia of Type Strains, Phase IV (KMG-IV): sequencing the most valuable type-strain genomes for metagenomic binning, comparative biology and taxonomic classification.</title>
        <authorList>
            <person name="Goeker M."/>
        </authorList>
    </citation>
    <scope>NUCLEOTIDE SEQUENCE [LARGE SCALE GENOMIC DNA]</scope>
    <source>
        <strain evidence="7 8">DSM 21667</strain>
    </source>
</reference>
<dbReference type="Gene3D" id="2.40.50.100">
    <property type="match status" value="2"/>
</dbReference>
<dbReference type="Pfam" id="PF25990">
    <property type="entry name" value="Beta-barrel_YknX"/>
    <property type="match status" value="1"/>
</dbReference>
<dbReference type="InterPro" id="IPR050465">
    <property type="entry name" value="UPF0194_transport"/>
</dbReference>
<dbReference type="GO" id="GO:0030313">
    <property type="term" value="C:cell envelope"/>
    <property type="evidence" value="ECO:0007669"/>
    <property type="project" value="UniProtKB-SubCell"/>
</dbReference>
<evidence type="ECO:0000256" key="3">
    <source>
        <dbReference type="ARBA" id="ARBA00023054"/>
    </source>
</evidence>
<dbReference type="InterPro" id="IPR058636">
    <property type="entry name" value="Beta-barrel_YknX"/>
</dbReference>
<dbReference type="EMBL" id="SNZH01000021">
    <property type="protein sequence ID" value="TDR38410.1"/>
    <property type="molecule type" value="Genomic_DNA"/>
</dbReference>
<sequence length="319" mass="34863">MRRRIVWSLLAVVALAGGAALAYQWLRVPPLPAGFAYGSGHVEATEVRLAAETGGRVVEQRLVEGQPVRAGDVLLVIDPVTTQDQLSSVQEEAQAIRASVAALEAQIVSWQHHVETTRQQRARIERLVTTQIATARELDSANDAVNQAEGELGRLRAQRASLQAQVSSVESRVRLAQTNVSRTEVKAPQDATVLVRGVEVGEVIQPGQPLALLADLRRIELKVYLAANDAGRVKLGQSAQVRVDAYPDQTFPATVARVDPYAQFTPRDIHVPDERAQMVYGVTLVIDNAEQQLKPGMPADAWIQWDAQAPWPTPLRVPQ</sequence>
<protein>
    <submittedName>
        <fullName evidence="7">HlyD family secretion protein</fullName>
    </submittedName>
</protein>
<evidence type="ECO:0000313" key="8">
    <source>
        <dbReference type="Proteomes" id="UP000295293"/>
    </source>
</evidence>
<evidence type="ECO:0000313" key="7">
    <source>
        <dbReference type="EMBL" id="TDR38410.1"/>
    </source>
</evidence>
<evidence type="ECO:0000256" key="4">
    <source>
        <dbReference type="SAM" id="Coils"/>
    </source>
</evidence>
<keyword evidence="3 4" id="KW-0175">Coiled coil</keyword>
<dbReference type="PANTHER" id="PTHR32347:SF23">
    <property type="entry name" value="BLL5650 PROTEIN"/>
    <property type="match status" value="1"/>
</dbReference>
<evidence type="ECO:0000256" key="2">
    <source>
        <dbReference type="ARBA" id="ARBA00009477"/>
    </source>
</evidence>
<evidence type="ECO:0000259" key="5">
    <source>
        <dbReference type="Pfam" id="PF25917"/>
    </source>
</evidence>
<feature type="coiled-coil region" evidence="4">
    <location>
        <begin position="138"/>
        <end position="172"/>
    </location>
</feature>
<name>A0A4R6YM92_9GAMM</name>
<comment type="similarity">
    <text evidence="2">Belongs to the membrane fusion protein (MFP) (TC 8.A.1) family.</text>
</comment>
<dbReference type="RefSeq" id="WP_133821503.1">
    <property type="nucleotide sequence ID" value="NZ_SNZH01000021.1"/>
</dbReference>
<feature type="domain" description="YknX-like beta-barrel" evidence="6">
    <location>
        <begin position="229"/>
        <end position="297"/>
    </location>
</feature>
<dbReference type="SUPFAM" id="SSF111369">
    <property type="entry name" value="HlyD-like secretion proteins"/>
    <property type="match status" value="1"/>
</dbReference>
<dbReference type="Proteomes" id="UP000295293">
    <property type="component" value="Unassembled WGS sequence"/>
</dbReference>
<feature type="domain" description="Multidrug resistance protein MdtA-like barrel-sandwich hybrid" evidence="5">
    <location>
        <begin position="47"/>
        <end position="213"/>
    </location>
</feature>
<dbReference type="Gene3D" id="2.40.30.170">
    <property type="match status" value="1"/>
</dbReference>
<comment type="caution">
    <text evidence="7">The sequence shown here is derived from an EMBL/GenBank/DDBJ whole genome shotgun (WGS) entry which is preliminary data.</text>
</comment>